<dbReference type="PANTHER" id="PTHR30487">
    <property type="entry name" value="TYPE 4 PREPILIN-LIKE PROTEINS LEADER PEPTIDE-PROCESSING ENZYME"/>
    <property type="match status" value="1"/>
</dbReference>
<comment type="caution">
    <text evidence="4">The sequence shown here is derived from an EMBL/GenBank/DDBJ whole genome shotgun (WGS) entry which is preliminary data.</text>
</comment>
<protein>
    <recommendedName>
        <fullName evidence="3">Prepilin type IV endopeptidase peptidase domain-containing protein</fullName>
    </recommendedName>
</protein>
<evidence type="ECO:0000259" key="3">
    <source>
        <dbReference type="Pfam" id="PF01478"/>
    </source>
</evidence>
<accession>X1GW22</accession>
<dbReference type="InterPro" id="IPR050882">
    <property type="entry name" value="Prepilin_peptidase/N-MTase"/>
</dbReference>
<feature type="non-terminal residue" evidence="4">
    <location>
        <position position="1"/>
    </location>
</feature>
<keyword evidence="2" id="KW-0812">Transmembrane</keyword>
<comment type="similarity">
    <text evidence="1">Belongs to the peptidase A24 family.</text>
</comment>
<dbReference type="Pfam" id="PF01478">
    <property type="entry name" value="Peptidase_A24"/>
    <property type="match status" value="1"/>
</dbReference>
<keyword evidence="2" id="KW-1133">Transmembrane helix</keyword>
<reference evidence="4" key="1">
    <citation type="journal article" date="2014" name="Front. Microbiol.">
        <title>High frequency of phylogenetically diverse reductive dehalogenase-homologous genes in deep subseafloor sedimentary metagenomes.</title>
        <authorList>
            <person name="Kawai M."/>
            <person name="Futagami T."/>
            <person name="Toyoda A."/>
            <person name="Takaki Y."/>
            <person name="Nishi S."/>
            <person name="Hori S."/>
            <person name="Arai W."/>
            <person name="Tsubouchi T."/>
            <person name="Morono Y."/>
            <person name="Uchiyama I."/>
            <person name="Ito T."/>
            <person name="Fujiyama A."/>
            <person name="Inagaki F."/>
            <person name="Takami H."/>
        </authorList>
    </citation>
    <scope>NUCLEOTIDE SEQUENCE</scope>
    <source>
        <strain evidence="4">Expedition CK06-06</strain>
    </source>
</reference>
<evidence type="ECO:0000256" key="1">
    <source>
        <dbReference type="ARBA" id="ARBA00005801"/>
    </source>
</evidence>
<feature type="transmembrane region" description="Helical" evidence="2">
    <location>
        <begin position="125"/>
        <end position="146"/>
    </location>
</feature>
<feature type="transmembrane region" description="Helical" evidence="2">
    <location>
        <begin position="44"/>
        <end position="66"/>
    </location>
</feature>
<dbReference type="Gene3D" id="1.20.120.1220">
    <property type="match status" value="1"/>
</dbReference>
<dbReference type="PANTHER" id="PTHR30487:SF0">
    <property type="entry name" value="PREPILIN LEADER PEPTIDASE_N-METHYLTRANSFERASE-RELATED"/>
    <property type="match status" value="1"/>
</dbReference>
<dbReference type="GO" id="GO:0004190">
    <property type="term" value="F:aspartic-type endopeptidase activity"/>
    <property type="evidence" value="ECO:0007669"/>
    <property type="project" value="InterPro"/>
</dbReference>
<evidence type="ECO:0000256" key="2">
    <source>
        <dbReference type="SAM" id="Phobius"/>
    </source>
</evidence>
<keyword evidence="2" id="KW-0472">Membrane</keyword>
<feature type="domain" description="Prepilin type IV endopeptidase peptidase" evidence="3">
    <location>
        <begin position="2"/>
        <end position="107"/>
    </location>
</feature>
<dbReference type="InterPro" id="IPR000045">
    <property type="entry name" value="Prepilin_IV_endopep_pep"/>
</dbReference>
<sequence length="147" mass="15526">FVIDLENQLVLDKVTYPGMALALAFSFFWPGLEGIGALPGEALGRVVSSLIGGALGLGAMALPYILTHRRGMGMGDVKLGALVGLMTGFPLVFVAILISWIGGGLVAAILLALKIKKLKDPIPSATFLATSAMVTLLWGQAIWQWYL</sequence>
<proteinExistence type="inferred from homology"/>
<organism evidence="4">
    <name type="scientific">marine sediment metagenome</name>
    <dbReference type="NCBI Taxonomy" id="412755"/>
    <lineage>
        <taxon>unclassified sequences</taxon>
        <taxon>metagenomes</taxon>
        <taxon>ecological metagenomes</taxon>
    </lineage>
</organism>
<dbReference type="AlphaFoldDB" id="X1GW22"/>
<dbReference type="GO" id="GO:0005886">
    <property type="term" value="C:plasma membrane"/>
    <property type="evidence" value="ECO:0007669"/>
    <property type="project" value="TreeGrafter"/>
</dbReference>
<dbReference type="GO" id="GO:0006465">
    <property type="term" value="P:signal peptide processing"/>
    <property type="evidence" value="ECO:0007669"/>
    <property type="project" value="TreeGrafter"/>
</dbReference>
<gene>
    <name evidence="4" type="ORF">S03H2_39454</name>
</gene>
<name>X1GW22_9ZZZZ</name>
<feature type="transmembrane region" description="Helical" evidence="2">
    <location>
        <begin position="14"/>
        <end position="32"/>
    </location>
</feature>
<feature type="transmembrane region" description="Helical" evidence="2">
    <location>
        <begin position="86"/>
        <end position="113"/>
    </location>
</feature>
<dbReference type="EMBL" id="BARU01024397">
    <property type="protein sequence ID" value="GAH49025.1"/>
    <property type="molecule type" value="Genomic_DNA"/>
</dbReference>
<evidence type="ECO:0000313" key="4">
    <source>
        <dbReference type="EMBL" id="GAH49025.1"/>
    </source>
</evidence>